<dbReference type="Gene3D" id="1.10.238.10">
    <property type="entry name" value="EF-hand"/>
    <property type="match status" value="1"/>
</dbReference>
<dbReference type="InterPro" id="IPR003117">
    <property type="entry name" value="cAMP_dep_PK_reg_su_I/II_a/b"/>
</dbReference>
<dbReference type="InterPro" id="IPR011992">
    <property type="entry name" value="EF-hand-dom_pair"/>
</dbReference>
<keyword evidence="3" id="KW-0966">Cell projection</keyword>
<dbReference type="OrthoDB" id="26525at2759"/>
<gene>
    <name evidence="7" type="ORF">STCU_04184</name>
</gene>
<feature type="domain" description="RIIa" evidence="6">
    <location>
        <begin position="87"/>
        <end position="124"/>
    </location>
</feature>
<proteinExistence type="inferred from homology"/>
<protein>
    <recommendedName>
        <fullName evidence="6">RIIa domain-containing protein</fullName>
    </recommendedName>
</protein>
<evidence type="ECO:0000313" key="7">
    <source>
        <dbReference type="EMBL" id="EPY30203.1"/>
    </source>
</evidence>
<organism evidence="7 8">
    <name type="scientific">Strigomonas culicis</name>
    <dbReference type="NCBI Taxonomy" id="28005"/>
    <lineage>
        <taxon>Eukaryota</taxon>
        <taxon>Discoba</taxon>
        <taxon>Euglenozoa</taxon>
        <taxon>Kinetoplastea</taxon>
        <taxon>Metakinetoplastina</taxon>
        <taxon>Trypanosomatida</taxon>
        <taxon>Trypanosomatidae</taxon>
        <taxon>Strigomonadinae</taxon>
        <taxon>Strigomonas</taxon>
    </lineage>
</organism>
<dbReference type="PANTHER" id="PTHR14952:SF19">
    <property type="entry name" value="RIIA DOMAIN-CONTAINING PROTEIN"/>
    <property type="match status" value="1"/>
</dbReference>
<dbReference type="EMBL" id="ATMH01004184">
    <property type="protein sequence ID" value="EPY30203.1"/>
    <property type="molecule type" value="Genomic_DNA"/>
</dbReference>
<keyword evidence="2" id="KW-0282">Flagellum</keyword>
<keyword evidence="8" id="KW-1185">Reference proteome</keyword>
<accession>S9UMP4</accession>
<dbReference type="CDD" id="cd22984">
    <property type="entry name" value="DD_CrRSP7-like"/>
    <property type="match status" value="1"/>
</dbReference>
<feature type="region of interest" description="Disordered" evidence="5">
    <location>
        <begin position="130"/>
        <end position="152"/>
    </location>
</feature>
<dbReference type="Gene3D" id="1.20.890.10">
    <property type="entry name" value="cAMP-dependent protein kinase regulatory subunit, dimerization-anchoring domain"/>
    <property type="match status" value="1"/>
</dbReference>
<dbReference type="SUPFAM" id="SSF47473">
    <property type="entry name" value="EF-hand"/>
    <property type="match status" value="1"/>
</dbReference>
<keyword evidence="2" id="KW-0969">Cilium</keyword>
<dbReference type="AlphaFoldDB" id="S9UMP4"/>
<dbReference type="SMART" id="SM00394">
    <property type="entry name" value="RIIa"/>
    <property type="match status" value="1"/>
</dbReference>
<reference evidence="7 8" key="1">
    <citation type="journal article" date="2013" name="PLoS ONE">
        <title>Predicting the Proteins of Angomonas deanei, Strigomonas culicis and Their Respective Endosymbionts Reveals New Aspects of the Trypanosomatidae Family.</title>
        <authorList>
            <person name="Motta M.C."/>
            <person name="Martins A.C."/>
            <person name="de Souza S.S."/>
            <person name="Catta-Preta C.M."/>
            <person name="Silva R."/>
            <person name="Klein C.C."/>
            <person name="de Almeida L.G."/>
            <person name="de Lima Cunha O."/>
            <person name="Ciapina L.P."/>
            <person name="Brocchi M."/>
            <person name="Colabardini A.C."/>
            <person name="de Araujo Lima B."/>
            <person name="Machado C.R."/>
            <person name="de Almeida Soares C.M."/>
            <person name="Probst C.M."/>
            <person name="de Menezes C.B."/>
            <person name="Thompson C.E."/>
            <person name="Bartholomeu D.C."/>
            <person name="Gradia D.F."/>
            <person name="Pavoni D.P."/>
            <person name="Grisard E.C."/>
            <person name="Fantinatti-Garboggini F."/>
            <person name="Marchini F.K."/>
            <person name="Rodrigues-Luiz G.F."/>
            <person name="Wagner G."/>
            <person name="Goldman G.H."/>
            <person name="Fietto J.L."/>
            <person name="Elias M.C."/>
            <person name="Goldman M.H."/>
            <person name="Sagot M.F."/>
            <person name="Pereira M."/>
            <person name="Stoco P.H."/>
            <person name="de Mendonca-Neto R.P."/>
            <person name="Teixeira S.M."/>
            <person name="Maciel T.E."/>
            <person name="de Oliveira Mendes T.A."/>
            <person name="Urmenyi T.P."/>
            <person name="de Souza W."/>
            <person name="Schenkman S."/>
            <person name="de Vasconcelos A.T."/>
        </authorList>
    </citation>
    <scope>NUCLEOTIDE SEQUENCE [LARGE SCALE GENOMIC DNA]</scope>
</reference>
<dbReference type="GO" id="GO:0031514">
    <property type="term" value="C:motile cilium"/>
    <property type="evidence" value="ECO:0007669"/>
    <property type="project" value="UniProtKB-SubCell"/>
</dbReference>
<evidence type="ECO:0000259" key="6">
    <source>
        <dbReference type="SMART" id="SM00394"/>
    </source>
</evidence>
<evidence type="ECO:0000256" key="5">
    <source>
        <dbReference type="SAM" id="MobiDB-lite"/>
    </source>
</evidence>
<sequence length="331" mass="36878">MSTSHWLEQHHCCLLDNLLHPCTLFSPSFFLSPATCSPCSSCNTITLLLERKTLVLSTPFKRKPMADSSYADKSLSNRYQPRPQLPSSFPDVLKEYAREVLRAQPTDILAWSADYFQKLALEEDPHAVVNPSSGVSHQPVSAPSSGPDPERDEIAQGLLRAFAQLDASRTGSLSAQVVKQVLMKQLGLSECQALYILTSEYTNLQGDDTLAYERFAKDAALPVQFFIKSHRDFSLEVPDGVTVHGMTRDDVEQEFLQACHEADSEGTGQLSVVAYRSLVKHAPFHLTPRDIRLLSLECSNEYGAVSYEDEIVIMFDRLVLAEAFDSFEANL</sequence>
<dbReference type="PANTHER" id="PTHR14952">
    <property type="entry name" value="ROPPORIN-1-LIKE PROTEIN"/>
    <property type="match status" value="1"/>
</dbReference>
<name>S9UMP4_9TRYP</name>
<feature type="compositionally biased region" description="Polar residues" evidence="5">
    <location>
        <begin position="130"/>
        <end position="144"/>
    </location>
</feature>
<comment type="caution">
    <text evidence="7">The sequence shown here is derived from an EMBL/GenBank/DDBJ whole genome shotgun (WGS) entry which is preliminary data.</text>
</comment>
<evidence type="ECO:0000313" key="8">
    <source>
        <dbReference type="Proteomes" id="UP000015354"/>
    </source>
</evidence>
<evidence type="ECO:0000256" key="4">
    <source>
        <dbReference type="ARBA" id="ARBA00035651"/>
    </source>
</evidence>
<evidence type="ECO:0000256" key="2">
    <source>
        <dbReference type="ARBA" id="ARBA00022846"/>
    </source>
</evidence>
<comment type="subcellular location">
    <subcellularLocation>
        <location evidence="1">Cell projection</location>
        <location evidence="1">Cilium</location>
        <location evidence="1">Flagellum</location>
    </subcellularLocation>
</comment>
<comment type="similarity">
    <text evidence="4">Belongs to the ropporin family.</text>
</comment>
<dbReference type="Pfam" id="PF02197">
    <property type="entry name" value="RIIa"/>
    <property type="match status" value="1"/>
</dbReference>
<evidence type="ECO:0000256" key="3">
    <source>
        <dbReference type="ARBA" id="ARBA00023273"/>
    </source>
</evidence>
<dbReference type="SUPFAM" id="SSF47391">
    <property type="entry name" value="Dimerization-anchoring domain of cAMP-dependent PK regulatory subunit"/>
    <property type="match status" value="1"/>
</dbReference>
<evidence type="ECO:0000256" key="1">
    <source>
        <dbReference type="ARBA" id="ARBA00004230"/>
    </source>
</evidence>
<dbReference type="Proteomes" id="UP000015354">
    <property type="component" value="Unassembled WGS sequence"/>
</dbReference>